<dbReference type="RefSeq" id="WP_248826006.1">
    <property type="nucleotide sequence ID" value="NZ_JALKFT010000022.1"/>
</dbReference>
<dbReference type="InterPro" id="IPR050816">
    <property type="entry name" value="Flavin-dep_Halogenase_NPB"/>
</dbReference>
<keyword evidence="3" id="KW-1185">Reference proteome</keyword>
<evidence type="ECO:0000313" key="2">
    <source>
        <dbReference type="EMBL" id="MCK9877832.1"/>
    </source>
</evidence>
<comment type="similarity">
    <text evidence="1">Belongs to the flavin-dependent halogenase family. Bacterial tryptophan halogenase subfamily.</text>
</comment>
<proteinExistence type="inferred from homology"/>
<accession>A0ABT0K212</accession>
<comment type="caution">
    <text evidence="2">The sequence shown here is derived from an EMBL/GenBank/DDBJ whole genome shotgun (WGS) entry which is preliminary data.</text>
</comment>
<dbReference type="InterPro" id="IPR006905">
    <property type="entry name" value="Flavin_halogenase"/>
</dbReference>
<reference evidence="2 3" key="1">
    <citation type="submission" date="2022-04" db="EMBL/GenBank/DDBJ databases">
        <title>Genome diversity in the genus Frankia.</title>
        <authorList>
            <person name="Carlos-Shanley C."/>
            <person name="Hahn D."/>
        </authorList>
    </citation>
    <scope>NUCLEOTIDE SEQUENCE [LARGE SCALE GENOMIC DNA]</scope>
    <source>
        <strain evidence="2 3">Ag45/Mut15</strain>
    </source>
</reference>
<organism evidence="2 3">
    <name type="scientific">Frankia umida</name>
    <dbReference type="NCBI Taxonomy" id="573489"/>
    <lineage>
        <taxon>Bacteria</taxon>
        <taxon>Bacillati</taxon>
        <taxon>Actinomycetota</taxon>
        <taxon>Actinomycetes</taxon>
        <taxon>Frankiales</taxon>
        <taxon>Frankiaceae</taxon>
        <taxon>Frankia</taxon>
    </lineage>
</organism>
<evidence type="ECO:0000313" key="3">
    <source>
        <dbReference type="Proteomes" id="UP001201873"/>
    </source>
</evidence>
<dbReference type="Proteomes" id="UP001201873">
    <property type="component" value="Unassembled WGS sequence"/>
</dbReference>
<dbReference type="InterPro" id="IPR036188">
    <property type="entry name" value="FAD/NAD-bd_sf"/>
</dbReference>
<gene>
    <name evidence="2" type="ORF">MXD59_18970</name>
</gene>
<dbReference type="PANTHER" id="PTHR43747">
    <property type="entry name" value="FAD-BINDING PROTEIN"/>
    <property type="match status" value="1"/>
</dbReference>
<name>A0ABT0K212_9ACTN</name>
<dbReference type="EMBL" id="JALKFT010000022">
    <property type="protein sequence ID" value="MCK9877832.1"/>
    <property type="molecule type" value="Genomic_DNA"/>
</dbReference>
<dbReference type="Gene3D" id="3.50.50.60">
    <property type="entry name" value="FAD/NAD(P)-binding domain"/>
    <property type="match status" value="1"/>
</dbReference>
<protein>
    <submittedName>
        <fullName evidence="2">Tryptophan 7-halogenase</fullName>
    </submittedName>
</protein>
<dbReference type="InterPro" id="IPR033856">
    <property type="entry name" value="Trp_halogen"/>
</dbReference>
<dbReference type="PANTHER" id="PTHR43747:SF4">
    <property type="entry name" value="FLAVIN-DEPENDENT TRYPTOPHAN HALOGENASE"/>
    <property type="match status" value="1"/>
</dbReference>
<dbReference type="Pfam" id="PF04820">
    <property type="entry name" value="Trp_halogenase"/>
    <property type="match status" value="1"/>
</dbReference>
<dbReference type="SUPFAM" id="SSF51905">
    <property type="entry name" value="FAD/NAD(P)-binding domain"/>
    <property type="match status" value="1"/>
</dbReference>
<evidence type="ECO:0000256" key="1">
    <source>
        <dbReference type="ARBA" id="ARBA00038396"/>
    </source>
</evidence>
<dbReference type="PIRSF" id="PIRSF011396">
    <property type="entry name" value="Trp_halogenase"/>
    <property type="match status" value="1"/>
</dbReference>
<sequence>MVKEVVVVGGGTAGWMSATYLKAAFGDRLSVTLVESDRLPTIGVGEATFSTVRHFFDYLGLQEQEWMPHCSASYKLAIRFENWRGDGGHFYHPFERLRAVHGFSLADWNLALGDPDRAFDQNCFLMAKLCEADRSPRQIGGNLFAAGLDGSLGRSTLEEQRAQFPYAYHFDAALLALYLAEFGRARGVRHVVDDVVSVEQDERGWISAVRTKSNGRLVGDLYLDCTGFRALLINEVLDEPFESFLDVLPNNRAVALRVPWEESPRSMSPYTTATALECGWMWTIPLYDRVGTGYVYSDQFCTPERAEQRLREQAAPGADGLQANHIAMRIGRQRNSWVHNCVAVGLSSAFVEPLESTGIFFIQHAVEQLVKNFPDGSWDPALMRTYNERVAHVIDGVKEFLVLHYRAADRADTPYWRATKERSVPDGLADRLEIASSRLLDETTIYPHYHGFEAYSWNTMLLGLGHQPRTARPALALIDPTRARSEFVRLQAEADQLLASLPSVQEYLGWLNQRKPAPAGSAV</sequence>